<evidence type="ECO:0000259" key="2">
    <source>
        <dbReference type="Pfam" id="PF13581"/>
    </source>
</evidence>
<sequence>MPSRLSDEPDALGPDQTLDGAVEHRTMLFDRRRTTPGAARSFVTEALAQWGRTERLDDIRLCTSELATNAVLHGSPAGGKILVRVELHTTVLRIEVHDGGNGTPTEREAPSTATDGRGLLLVSAVADHWGVKERQGPGKCVWAAFHHSAVTAC</sequence>
<comment type="caution">
    <text evidence="3">The sequence shown here is derived from an EMBL/GenBank/DDBJ whole genome shotgun (WGS) entry which is preliminary data.</text>
</comment>
<accession>A0ABW6KU73</accession>
<gene>
    <name evidence="3" type="ORF">ACFYNZ_13275</name>
</gene>
<evidence type="ECO:0000256" key="1">
    <source>
        <dbReference type="ARBA" id="ARBA00022527"/>
    </source>
</evidence>
<dbReference type="CDD" id="cd16936">
    <property type="entry name" value="HATPase_RsbW-like"/>
    <property type="match status" value="1"/>
</dbReference>
<keyword evidence="3" id="KW-0067">ATP-binding</keyword>
<dbReference type="Proteomes" id="UP001601197">
    <property type="component" value="Unassembled WGS sequence"/>
</dbReference>
<evidence type="ECO:0000313" key="4">
    <source>
        <dbReference type="Proteomes" id="UP001601197"/>
    </source>
</evidence>
<dbReference type="InterPro" id="IPR050267">
    <property type="entry name" value="Anti-sigma-factor_SerPK"/>
</dbReference>
<protein>
    <submittedName>
        <fullName evidence="3">ATP-binding protein</fullName>
    </submittedName>
</protein>
<dbReference type="InterPro" id="IPR003594">
    <property type="entry name" value="HATPase_dom"/>
</dbReference>
<dbReference type="PANTHER" id="PTHR35526:SF3">
    <property type="entry name" value="ANTI-SIGMA-F FACTOR RSBW"/>
    <property type="match status" value="1"/>
</dbReference>
<keyword evidence="1" id="KW-0723">Serine/threonine-protein kinase</keyword>
<dbReference type="EMBL" id="JBIAFJ010000009">
    <property type="protein sequence ID" value="MFE9170475.1"/>
    <property type="molecule type" value="Genomic_DNA"/>
</dbReference>
<keyword evidence="1" id="KW-0808">Transferase</keyword>
<keyword evidence="1" id="KW-0418">Kinase</keyword>
<dbReference type="SUPFAM" id="SSF55874">
    <property type="entry name" value="ATPase domain of HSP90 chaperone/DNA topoisomerase II/histidine kinase"/>
    <property type="match status" value="1"/>
</dbReference>
<organism evidence="3 4">
    <name type="scientific">Streptomyces kebangsaanensis</name>
    <dbReference type="NCBI Taxonomy" id="864058"/>
    <lineage>
        <taxon>Bacteria</taxon>
        <taxon>Bacillati</taxon>
        <taxon>Actinomycetota</taxon>
        <taxon>Actinomycetes</taxon>
        <taxon>Kitasatosporales</taxon>
        <taxon>Streptomycetaceae</taxon>
        <taxon>Streptomyces</taxon>
    </lineage>
</organism>
<dbReference type="Gene3D" id="3.30.565.10">
    <property type="entry name" value="Histidine kinase-like ATPase, C-terminal domain"/>
    <property type="match status" value="1"/>
</dbReference>
<dbReference type="Pfam" id="PF13581">
    <property type="entry name" value="HATPase_c_2"/>
    <property type="match status" value="1"/>
</dbReference>
<dbReference type="RefSeq" id="WP_388346764.1">
    <property type="nucleotide sequence ID" value="NZ_JBIAFJ010000009.1"/>
</dbReference>
<keyword evidence="4" id="KW-1185">Reference proteome</keyword>
<dbReference type="GO" id="GO:0005524">
    <property type="term" value="F:ATP binding"/>
    <property type="evidence" value="ECO:0007669"/>
    <property type="project" value="UniProtKB-KW"/>
</dbReference>
<dbReference type="InterPro" id="IPR036890">
    <property type="entry name" value="HATPase_C_sf"/>
</dbReference>
<name>A0ABW6KU73_9ACTN</name>
<reference evidence="3 4" key="1">
    <citation type="submission" date="2024-10" db="EMBL/GenBank/DDBJ databases">
        <title>The Natural Products Discovery Center: Release of the First 8490 Sequenced Strains for Exploring Actinobacteria Biosynthetic Diversity.</title>
        <authorList>
            <person name="Kalkreuter E."/>
            <person name="Kautsar S.A."/>
            <person name="Yang D."/>
            <person name="Bader C.D."/>
            <person name="Teijaro C.N."/>
            <person name="Fluegel L."/>
            <person name="Davis C.M."/>
            <person name="Simpson J.R."/>
            <person name="Lauterbach L."/>
            <person name="Steele A.D."/>
            <person name="Gui C."/>
            <person name="Meng S."/>
            <person name="Li G."/>
            <person name="Viehrig K."/>
            <person name="Ye F."/>
            <person name="Su P."/>
            <person name="Kiefer A.F."/>
            <person name="Nichols A."/>
            <person name="Cepeda A.J."/>
            <person name="Yan W."/>
            <person name="Fan B."/>
            <person name="Jiang Y."/>
            <person name="Adhikari A."/>
            <person name="Zheng C.-J."/>
            <person name="Schuster L."/>
            <person name="Cowan T.M."/>
            <person name="Smanski M.J."/>
            <person name="Chevrette M.G."/>
            <person name="De Carvalho L.P.S."/>
            <person name="Shen B."/>
        </authorList>
    </citation>
    <scope>NUCLEOTIDE SEQUENCE [LARGE SCALE GENOMIC DNA]</scope>
    <source>
        <strain evidence="3 4">NPDC007147</strain>
    </source>
</reference>
<keyword evidence="3" id="KW-0547">Nucleotide-binding</keyword>
<evidence type="ECO:0000313" key="3">
    <source>
        <dbReference type="EMBL" id="MFE9170475.1"/>
    </source>
</evidence>
<feature type="domain" description="Histidine kinase/HSP90-like ATPase" evidence="2">
    <location>
        <begin position="38"/>
        <end position="143"/>
    </location>
</feature>
<proteinExistence type="predicted"/>
<dbReference type="PANTHER" id="PTHR35526">
    <property type="entry name" value="ANTI-SIGMA-F FACTOR RSBW-RELATED"/>
    <property type="match status" value="1"/>
</dbReference>